<comment type="caution">
    <text evidence="1">The sequence shown here is derived from an EMBL/GenBank/DDBJ whole genome shotgun (WGS) entry which is preliminary data.</text>
</comment>
<proteinExistence type="predicted"/>
<name>A0ABD7Q963_HAFAL</name>
<accession>A0ABD7Q963</accession>
<gene>
    <name evidence="1" type="ORF">EYY96_05400</name>
</gene>
<evidence type="ECO:0000313" key="1">
    <source>
        <dbReference type="EMBL" id="TBL69145.1"/>
    </source>
</evidence>
<dbReference type="RefSeq" id="WP_130970556.1">
    <property type="nucleotide sequence ID" value="NZ_SITJ01000055.1"/>
</dbReference>
<dbReference type="Proteomes" id="UP000291600">
    <property type="component" value="Unassembled WGS sequence"/>
</dbReference>
<dbReference type="AlphaFoldDB" id="A0ABD7Q963"/>
<evidence type="ECO:0000313" key="2">
    <source>
        <dbReference type="Proteomes" id="UP000291600"/>
    </source>
</evidence>
<reference evidence="1 2" key="1">
    <citation type="submission" date="2019-02" db="EMBL/GenBank/DDBJ databases">
        <title>Comparative genomic analysis of the Hafnia genus genomes.</title>
        <authorList>
            <person name="Zhiqiu Y."/>
            <person name="Chao Y."/>
            <person name="Yuhui D."/>
            <person name="Di H."/>
            <person name="Bin L."/>
        </authorList>
    </citation>
    <scope>NUCLEOTIDE SEQUENCE [LARGE SCALE GENOMIC DNA]</scope>
    <source>
        <strain evidence="1 2">PCM_1210</strain>
    </source>
</reference>
<sequence length="149" mass="16919">MSTWLKFTTVLTDDACLAGWETIHVLPNDTYDSRHQIPPICQGLLFIDEVSNEAPLLLTTTFCPLHVIEKFVYACQTKEIDAAVLLYINDDDQGVIYFRRGLDFILCAKNAVQKYNPHNGYPLSILDCLNEAILKGMTYDLMRLSSDIQ</sequence>
<dbReference type="EMBL" id="SITJ01000055">
    <property type="protein sequence ID" value="TBL69145.1"/>
    <property type="molecule type" value="Genomic_DNA"/>
</dbReference>
<organism evidence="1 2">
    <name type="scientific">Hafnia alvei</name>
    <dbReference type="NCBI Taxonomy" id="569"/>
    <lineage>
        <taxon>Bacteria</taxon>
        <taxon>Pseudomonadati</taxon>
        <taxon>Pseudomonadota</taxon>
        <taxon>Gammaproteobacteria</taxon>
        <taxon>Enterobacterales</taxon>
        <taxon>Hafniaceae</taxon>
        <taxon>Hafnia</taxon>
    </lineage>
</organism>
<protein>
    <submittedName>
        <fullName evidence="1">Uncharacterized protein</fullName>
    </submittedName>
</protein>